<dbReference type="Gene3D" id="1.10.10.60">
    <property type="entry name" value="Homeodomain-like"/>
    <property type="match status" value="1"/>
</dbReference>
<dbReference type="Pfam" id="PF02311">
    <property type="entry name" value="AraC_binding"/>
    <property type="match status" value="1"/>
</dbReference>
<evidence type="ECO:0000313" key="3">
    <source>
        <dbReference type="EMBL" id="GAA3657434.1"/>
    </source>
</evidence>
<dbReference type="Proteomes" id="UP001410795">
    <property type="component" value="Unassembled WGS sequence"/>
</dbReference>
<protein>
    <submittedName>
        <fullName evidence="3">Helix-turn-helix transcriptional regulator</fullName>
    </submittedName>
</protein>
<name>A0ABP7BDE0_9MICO</name>
<evidence type="ECO:0000313" key="4">
    <source>
        <dbReference type="Proteomes" id="UP001410795"/>
    </source>
</evidence>
<keyword evidence="1" id="KW-0238">DNA-binding</keyword>
<gene>
    <name evidence="3" type="ORF">GCM10022202_17230</name>
</gene>
<proteinExistence type="predicted"/>
<dbReference type="InterPro" id="IPR014710">
    <property type="entry name" value="RmlC-like_jellyroll"/>
</dbReference>
<dbReference type="PROSITE" id="PS01124">
    <property type="entry name" value="HTH_ARAC_FAMILY_2"/>
    <property type="match status" value="1"/>
</dbReference>
<sequence length="248" mass="26708">MALRALGDVVAENSIRFLGHQTHTHDVPHLVYVVAGSATLEADGERFTLARHEAVWMQASVPHSCQIHDGGMVLGPFLDDHASPGARVHALGVVPALVELMTTALVASPATNEQIEPFREAISDLLRAIGRPRFPVRLPRHPAAVRLAREAVRSTAPLETLAERHHMSARQVQRIFLSEVGLPFSKWRTRARLNGAVAHLVGGGDVHAAARLSGFATRAGLLRALSRETGVPLDRIAQDPRTALAPAA</sequence>
<dbReference type="InterPro" id="IPR003313">
    <property type="entry name" value="AraC-bd"/>
</dbReference>
<evidence type="ECO:0000259" key="2">
    <source>
        <dbReference type="PROSITE" id="PS01124"/>
    </source>
</evidence>
<accession>A0ABP7BDE0</accession>
<dbReference type="EMBL" id="BAAAYV010000006">
    <property type="protein sequence ID" value="GAA3657434.1"/>
    <property type="molecule type" value="Genomic_DNA"/>
</dbReference>
<dbReference type="InterPro" id="IPR011051">
    <property type="entry name" value="RmlC_Cupin_sf"/>
</dbReference>
<dbReference type="SMART" id="SM00342">
    <property type="entry name" value="HTH_ARAC"/>
    <property type="match status" value="1"/>
</dbReference>
<dbReference type="Gene3D" id="2.60.120.10">
    <property type="entry name" value="Jelly Rolls"/>
    <property type="match status" value="1"/>
</dbReference>
<dbReference type="SUPFAM" id="SSF51182">
    <property type="entry name" value="RmlC-like cupins"/>
    <property type="match status" value="1"/>
</dbReference>
<reference evidence="4" key="1">
    <citation type="journal article" date="2019" name="Int. J. Syst. Evol. Microbiol.">
        <title>The Global Catalogue of Microorganisms (GCM) 10K type strain sequencing project: providing services to taxonomists for standard genome sequencing and annotation.</title>
        <authorList>
            <consortium name="The Broad Institute Genomics Platform"/>
            <consortium name="The Broad Institute Genome Sequencing Center for Infectious Disease"/>
            <person name="Wu L."/>
            <person name="Ma J."/>
        </authorList>
    </citation>
    <scope>NUCLEOTIDE SEQUENCE [LARGE SCALE GENOMIC DNA]</scope>
    <source>
        <strain evidence="4">JCM 16546</strain>
    </source>
</reference>
<dbReference type="PANTHER" id="PTHR11019:SF199">
    <property type="entry name" value="HTH-TYPE TRANSCRIPTIONAL REGULATOR NIMR"/>
    <property type="match status" value="1"/>
</dbReference>
<comment type="caution">
    <text evidence="3">The sequence shown here is derived from an EMBL/GenBank/DDBJ whole genome shotgun (WGS) entry which is preliminary data.</text>
</comment>
<organism evidence="3 4">
    <name type="scientific">Microbacterium marinilacus</name>
    <dbReference type="NCBI Taxonomy" id="415209"/>
    <lineage>
        <taxon>Bacteria</taxon>
        <taxon>Bacillati</taxon>
        <taxon>Actinomycetota</taxon>
        <taxon>Actinomycetes</taxon>
        <taxon>Micrococcales</taxon>
        <taxon>Microbacteriaceae</taxon>
        <taxon>Microbacterium</taxon>
    </lineage>
</organism>
<dbReference type="InterPro" id="IPR018060">
    <property type="entry name" value="HTH_AraC"/>
</dbReference>
<dbReference type="PANTHER" id="PTHR11019">
    <property type="entry name" value="HTH-TYPE TRANSCRIPTIONAL REGULATOR NIMR"/>
    <property type="match status" value="1"/>
</dbReference>
<dbReference type="RefSeq" id="WP_221857968.1">
    <property type="nucleotide sequence ID" value="NZ_BAAAYV010000006.1"/>
</dbReference>
<feature type="domain" description="HTH araC/xylS-type" evidence="2">
    <location>
        <begin position="142"/>
        <end position="239"/>
    </location>
</feature>
<dbReference type="Pfam" id="PF12833">
    <property type="entry name" value="HTH_18"/>
    <property type="match status" value="1"/>
</dbReference>
<evidence type="ECO:0000256" key="1">
    <source>
        <dbReference type="ARBA" id="ARBA00023125"/>
    </source>
</evidence>
<keyword evidence="4" id="KW-1185">Reference proteome</keyword>